<reference evidence="4" key="1">
    <citation type="journal article" date="2019" name="Int. J. Syst. Evol. Microbiol.">
        <title>The Global Catalogue of Microorganisms (GCM) 10K type strain sequencing project: providing services to taxonomists for standard genome sequencing and annotation.</title>
        <authorList>
            <consortium name="The Broad Institute Genomics Platform"/>
            <consortium name="The Broad Institute Genome Sequencing Center for Infectious Disease"/>
            <person name="Wu L."/>
            <person name="Ma J."/>
        </authorList>
    </citation>
    <scope>NUCLEOTIDE SEQUENCE [LARGE SCALE GENOMIC DNA]</scope>
    <source>
        <strain evidence="4">CGMCC 1.15277</strain>
    </source>
</reference>
<dbReference type="Gene3D" id="3.90.70.10">
    <property type="entry name" value="Cysteine proteinases"/>
    <property type="match status" value="1"/>
</dbReference>
<dbReference type="Proteomes" id="UP001596266">
    <property type="component" value="Unassembled WGS sequence"/>
</dbReference>
<evidence type="ECO:0000256" key="1">
    <source>
        <dbReference type="SAM" id="SignalP"/>
    </source>
</evidence>
<sequence length="420" mass="44106">MLISRRHVLTGAASGLLLCSPLLADAATAPRASRLARWSGKDFGAGRHAGTATTSAGLVFVRPSSSWAWTDPHGGHKWTFDVATWTSPVVSTRIAATSLVPSWIASTPVRTAIRVRVRARNQSGTWSQWTTLALWASSGEGPVRSSQPATADAVAKTATDTLKAAAGVIFSAWQVAVDLLRPRGTTIAPVVRQVAGVSATPIQSATPVSRFGPGGAVQLAVPAYSQMLHKSHYPSLDGGGAAWCSATSMAMLLDYWKKGPTSTETAWVRPTPHQNPQVDHVARGVYDIGYHGTGNWPFNVAYAGARGLTGFVTRLRSLVDAERFVRAGIPLAVSTAFTSSQLAGAGFATPGHLMVLRGFDAAGDVRVNDPASALRASNALVSKTYARAQFESAWGRSGGLAYVVLPIGRALPSRTTGAAW</sequence>
<evidence type="ECO:0000313" key="4">
    <source>
        <dbReference type="Proteomes" id="UP001596266"/>
    </source>
</evidence>
<evidence type="ECO:0000313" key="3">
    <source>
        <dbReference type="EMBL" id="MFC6396091.1"/>
    </source>
</evidence>
<dbReference type="InterPro" id="IPR039564">
    <property type="entry name" value="Peptidase_C39-like"/>
</dbReference>
<evidence type="ECO:0000259" key="2">
    <source>
        <dbReference type="Pfam" id="PF13529"/>
    </source>
</evidence>
<dbReference type="InterPro" id="IPR039563">
    <property type="entry name" value="Peptidase_C39_single_dom"/>
</dbReference>
<dbReference type="EMBL" id="JBHSUA010000009">
    <property type="protein sequence ID" value="MFC6396091.1"/>
    <property type="molecule type" value="Genomic_DNA"/>
</dbReference>
<feature type="signal peptide" evidence="1">
    <location>
        <begin position="1"/>
        <end position="24"/>
    </location>
</feature>
<proteinExistence type="predicted"/>
<protein>
    <submittedName>
        <fullName evidence="3">C39 family peptidase</fullName>
    </submittedName>
</protein>
<dbReference type="CDD" id="cd02549">
    <property type="entry name" value="Peptidase_C39A"/>
    <property type="match status" value="1"/>
</dbReference>
<dbReference type="RefSeq" id="WP_343885292.1">
    <property type="nucleotide sequence ID" value="NZ_BAAAKI010000004.1"/>
</dbReference>
<keyword evidence="1" id="KW-0732">Signal</keyword>
<name>A0ABW1WYG7_9ACTN</name>
<feature type="chain" id="PRO_5045221155" evidence="1">
    <location>
        <begin position="25"/>
        <end position="420"/>
    </location>
</feature>
<dbReference type="Pfam" id="PF13529">
    <property type="entry name" value="Peptidase_C39_2"/>
    <property type="match status" value="1"/>
</dbReference>
<gene>
    <name evidence="3" type="ORF">ACFP57_03690</name>
</gene>
<feature type="domain" description="Peptidase C39-like" evidence="2">
    <location>
        <begin position="219"/>
        <end position="371"/>
    </location>
</feature>
<keyword evidence="4" id="KW-1185">Reference proteome</keyword>
<comment type="caution">
    <text evidence="3">The sequence shown here is derived from an EMBL/GenBank/DDBJ whole genome shotgun (WGS) entry which is preliminary data.</text>
</comment>
<accession>A0ABW1WYG7</accession>
<organism evidence="3 4">
    <name type="scientific">Luteococcus sanguinis</name>
    <dbReference type="NCBI Taxonomy" id="174038"/>
    <lineage>
        <taxon>Bacteria</taxon>
        <taxon>Bacillati</taxon>
        <taxon>Actinomycetota</taxon>
        <taxon>Actinomycetes</taxon>
        <taxon>Propionibacteriales</taxon>
        <taxon>Propionibacteriaceae</taxon>
        <taxon>Luteococcus</taxon>
    </lineage>
</organism>